<evidence type="ECO:0000313" key="2">
    <source>
        <dbReference type="Proteomes" id="UP000218263"/>
    </source>
</evidence>
<dbReference type="CDD" id="cd00130">
    <property type="entry name" value="PAS"/>
    <property type="match status" value="1"/>
</dbReference>
<dbReference type="Proteomes" id="UP000218263">
    <property type="component" value="Chromosome"/>
</dbReference>
<dbReference type="Pfam" id="PF00989">
    <property type="entry name" value="PAS"/>
    <property type="match status" value="1"/>
</dbReference>
<dbReference type="SMART" id="SM00091">
    <property type="entry name" value="PAS"/>
    <property type="match status" value="1"/>
</dbReference>
<protein>
    <submittedName>
        <fullName evidence="1">PAS fold protein</fullName>
    </submittedName>
</protein>
<dbReference type="InterPro" id="IPR035965">
    <property type="entry name" value="PAS-like_dom_sf"/>
</dbReference>
<evidence type="ECO:0000313" key="1">
    <source>
        <dbReference type="EMBL" id="BAU54034.1"/>
    </source>
</evidence>
<dbReference type="NCBIfam" id="TIGR00229">
    <property type="entry name" value="sensory_box"/>
    <property type="match status" value="1"/>
</dbReference>
<dbReference type="EMBL" id="AP017313">
    <property type="protein sequence ID" value="BAU54034.1"/>
    <property type="molecule type" value="Genomic_DNA"/>
</dbReference>
<dbReference type="AlphaFoldDB" id="A0A0X8X1F8"/>
<dbReference type="SUPFAM" id="SSF55785">
    <property type="entry name" value="PYP-like sensor domain (PAS domain)"/>
    <property type="match status" value="1"/>
</dbReference>
<organism evidence="1 2">
    <name type="scientific">Mucilaginibacter gotjawali</name>
    <dbReference type="NCBI Taxonomy" id="1550579"/>
    <lineage>
        <taxon>Bacteria</taxon>
        <taxon>Pseudomonadati</taxon>
        <taxon>Bacteroidota</taxon>
        <taxon>Sphingobacteriia</taxon>
        <taxon>Sphingobacteriales</taxon>
        <taxon>Sphingobacteriaceae</taxon>
        <taxon>Mucilaginibacter</taxon>
    </lineage>
</organism>
<sequence>MRKGEPAKSDLEKLRKGIEKSKDKENQELTLPELAHELTVYEVELKMQNISLFDTLEKLTAAHNEYEELFELSPVGYFILDKNGIIQKVNERGSEQLGLDRLQLVKRHFSIFLNSEFDQDNFYRHMNLVMEDGRPGRLVCDIKKFGGGFFTAVIKTKITRDEHLKFKNLLLMVSDTP</sequence>
<dbReference type="KEGG" id="mgot:MgSA37_02205"/>
<accession>A0A0X8X1F8</accession>
<proteinExistence type="predicted"/>
<dbReference type="GO" id="GO:0006355">
    <property type="term" value="P:regulation of DNA-templated transcription"/>
    <property type="evidence" value="ECO:0007669"/>
    <property type="project" value="InterPro"/>
</dbReference>
<dbReference type="PROSITE" id="PS50112">
    <property type="entry name" value="PAS"/>
    <property type="match status" value="1"/>
</dbReference>
<gene>
    <name evidence="1" type="ORF">MgSA37_02205</name>
</gene>
<dbReference type="InterPro" id="IPR013767">
    <property type="entry name" value="PAS_fold"/>
</dbReference>
<dbReference type="RefSeq" id="WP_096351829.1">
    <property type="nucleotide sequence ID" value="NZ_AP017313.1"/>
</dbReference>
<dbReference type="OrthoDB" id="9808408at2"/>
<dbReference type="InterPro" id="IPR000014">
    <property type="entry name" value="PAS"/>
</dbReference>
<keyword evidence="2" id="KW-1185">Reference proteome</keyword>
<name>A0A0X8X1F8_9SPHI</name>
<reference evidence="1 2" key="1">
    <citation type="submission" date="2015-12" db="EMBL/GenBank/DDBJ databases">
        <title>Genome sequence of Mucilaginibacter gotjawali.</title>
        <authorList>
            <person name="Lee J.S."/>
            <person name="Lee K.C."/>
            <person name="Kim K.K."/>
            <person name="Lee B.W."/>
        </authorList>
    </citation>
    <scope>NUCLEOTIDE SEQUENCE [LARGE SCALE GENOMIC DNA]</scope>
    <source>
        <strain evidence="1 2">SA3-7</strain>
    </source>
</reference>
<dbReference type="Gene3D" id="3.30.450.20">
    <property type="entry name" value="PAS domain"/>
    <property type="match status" value="1"/>
</dbReference>